<reference evidence="3" key="1">
    <citation type="submission" date="2021-03" db="EMBL/GenBank/DDBJ databases">
        <authorList>
            <person name="Tran Van P."/>
        </authorList>
    </citation>
    <scope>NUCLEOTIDE SEQUENCE</scope>
</reference>
<keyword evidence="1" id="KW-0472">Membrane</keyword>
<keyword evidence="1" id="KW-0812">Transmembrane</keyword>
<keyword evidence="1" id="KW-0521">NADP</keyword>
<dbReference type="EMBL" id="CAJPIN010006637">
    <property type="protein sequence ID" value="CAG2058109.1"/>
    <property type="molecule type" value="Genomic_DNA"/>
</dbReference>
<feature type="transmembrane region" description="Helical" evidence="1">
    <location>
        <begin position="152"/>
        <end position="175"/>
    </location>
</feature>
<dbReference type="EC" id="1.2.1.84" evidence="1"/>
<evidence type="ECO:0000256" key="1">
    <source>
        <dbReference type="RuleBase" id="RU363097"/>
    </source>
</evidence>
<dbReference type="InterPro" id="IPR013120">
    <property type="entry name" value="FAR_NAD-bd"/>
</dbReference>
<keyword evidence="4" id="KW-1185">Reference proteome</keyword>
<comment type="similarity">
    <text evidence="1">Belongs to the fatty acyl-CoA reductase family.</text>
</comment>
<keyword evidence="1" id="KW-0560">Oxidoreductase</keyword>
<dbReference type="PANTHER" id="PTHR11011">
    <property type="entry name" value="MALE STERILITY PROTEIN 2-RELATED"/>
    <property type="match status" value="1"/>
</dbReference>
<protein>
    <recommendedName>
        <fullName evidence="1">Fatty acyl-CoA reductase</fullName>
        <ecNumber evidence="1">1.2.1.84</ecNumber>
    </recommendedName>
</protein>
<comment type="catalytic activity">
    <reaction evidence="1">
        <text>a long-chain fatty acyl-CoA + 2 NADPH + 2 H(+) = a long-chain primary fatty alcohol + 2 NADP(+) + CoA</text>
        <dbReference type="Rhea" id="RHEA:52716"/>
        <dbReference type="ChEBI" id="CHEBI:15378"/>
        <dbReference type="ChEBI" id="CHEBI:57287"/>
        <dbReference type="ChEBI" id="CHEBI:57783"/>
        <dbReference type="ChEBI" id="CHEBI:58349"/>
        <dbReference type="ChEBI" id="CHEBI:77396"/>
        <dbReference type="ChEBI" id="CHEBI:83139"/>
        <dbReference type="EC" id="1.2.1.84"/>
    </reaction>
</comment>
<comment type="caution">
    <text evidence="3">The sequence shown here is derived from an EMBL/GenBank/DDBJ whole genome shotgun (WGS) entry which is preliminary data.</text>
</comment>
<dbReference type="InterPro" id="IPR026055">
    <property type="entry name" value="FAR"/>
</dbReference>
<dbReference type="SUPFAM" id="SSF51735">
    <property type="entry name" value="NAD(P)-binding Rossmann-fold domains"/>
    <property type="match status" value="1"/>
</dbReference>
<feature type="domain" description="Thioester reductase (TE)" evidence="2">
    <location>
        <begin position="3"/>
        <end position="91"/>
    </location>
</feature>
<dbReference type="Gene3D" id="3.40.50.720">
    <property type="entry name" value="NAD(P)-binding Rossmann-like Domain"/>
    <property type="match status" value="1"/>
</dbReference>
<dbReference type="PANTHER" id="PTHR11011:SF60">
    <property type="entry name" value="FATTY ACYL-COA REDUCTASE-RELATED"/>
    <property type="match status" value="1"/>
</dbReference>
<accession>A0ABN7NR31</accession>
<comment type="function">
    <text evidence="1">Catalyzes the reduction of fatty acyl-CoA to fatty alcohols.</text>
</comment>
<keyword evidence="1" id="KW-0443">Lipid metabolism</keyword>
<keyword evidence="1" id="KW-1133">Transmembrane helix</keyword>
<evidence type="ECO:0000259" key="2">
    <source>
        <dbReference type="Pfam" id="PF07993"/>
    </source>
</evidence>
<proteinExistence type="inferred from homology"/>
<keyword evidence="1" id="KW-0444">Lipid biosynthesis</keyword>
<dbReference type="Pfam" id="PF07993">
    <property type="entry name" value="NAD_binding_4"/>
    <property type="match status" value="1"/>
</dbReference>
<name>A0ABN7NR31_TIMPD</name>
<evidence type="ECO:0000313" key="3">
    <source>
        <dbReference type="EMBL" id="CAG2058109.1"/>
    </source>
</evidence>
<dbReference type="InterPro" id="IPR036291">
    <property type="entry name" value="NAD(P)-bd_dom_sf"/>
</dbReference>
<evidence type="ECO:0000313" key="4">
    <source>
        <dbReference type="Proteomes" id="UP001153148"/>
    </source>
</evidence>
<gene>
    <name evidence="3" type="ORF">TPAB3V08_LOCUS5083</name>
</gene>
<feature type="non-terminal residue" evidence="3">
    <location>
        <position position="1"/>
    </location>
</feature>
<dbReference type="Proteomes" id="UP001153148">
    <property type="component" value="Unassembled WGS sequence"/>
</dbReference>
<organism evidence="3 4">
    <name type="scientific">Timema podura</name>
    <name type="common">Walking stick</name>
    <dbReference type="NCBI Taxonomy" id="61482"/>
    <lineage>
        <taxon>Eukaryota</taxon>
        <taxon>Metazoa</taxon>
        <taxon>Ecdysozoa</taxon>
        <taxon>Arthropoda</taxon>
        <taxon>Hexapoda</taxon>
        <taxon>Insecta</taxon>
        <taxon>Pterygota</taxon>
        <taxon>Neoptera</taxon>
        <taxon>Polyneoptera</taxon>
        <taxon>Phasmatodea</taxon>
        <taxon>Timematodea</taxon>
        <taxon>Timematoidea</taxon>
        <taxon>Timematidae</taxon>
        <taxon>Timema</taxon>
    </lineage>
</organism>
<sequence>RILGDWPNTYTFTKAIAENILRKTANDLPISIVRPSQVAGTLKEPLIGWIDNIYGPIGAVVGIGAGLLRSGIRKADFKSDIIPGDLVINGIIVAAYDVAVRNYEEIPILNSVCGIDAITYTESEKVLYDRMCEVPSKQSIWCPSINFVESLFWFRFVAIFIHVIPGAIIDLVLIFKGKNPM</sequence>